<keyword evidence="2" id="KW-1185">Reference proteome</keyword>
<gene>
    <name evidence="1" type="ORF">U0070_021455</name>
</gene>
<evidence type="ECO:0000313" key="2">
    <source>
        <dbReference type="Proteomes" id="UP001488838"/>
    </source>
</evidence>
<dbReference type="Proteomes" id="UP001488838">
    <property type="component" value="Unassembled WGS sequence"/>
</dbReference>
<evidence type="ECO:0000313" key="1">
    <source>
        <dbReference type="EMBL" id="KAK7824534.1"/>
    </source>
</evidence>
<sequence>SSLLPKQEEHGVQCLERRSFCSWCDDRKAESCILHASRPVFDWLVMSGSFPGIVITVFSDKSLRAHHRSPKQNFS</sequence>
<proteinExistence type="predicted"/>
<dbReference type="AlphaFoldDB" id="A0AAW0JE93"/>
<dbReference type="EMBL" id="JBBHLL010000045">
    <property type="protein sequence ID" value="KAK7824534.1"/>
    <property type="molecule type" value="Genomic_DNA"/>
</dbReference>
<reference evidence="1 2" key="1">
    <citation type="journal article" date="2023" name="bioRxiv">
        <title>Conserved and derived expression patterns and positive selection on dental genes reveal complex evolutionary context of ever-growing rodent molars.</title>
        <authorList>
            <person name="Calamari Z.T."/>
            <person name="Song A."/>
            <person name="Cohen E."/>
            <person name="Akter M."/>
            <person name="Roy R.D."/>
            <person name="Hallikas O."/>
            <person name="Christensen M.M."/>
            <person name="Li P."/>
            <person name="Marangoni P."/>
            <person name="Jernvall J."/>
            <person name="Klein O.D."/>
        </authorList>
    </citation>
    <scope>NUCLEOTIDE SEQUENCE [LARGE SCALE GENOMIC DNA]</scope>
    <source>
        <strain evidence="1">V071</strain>
    </source>
</reference>
<name>A0AAW0JE93_MYOGA</name>
<comment type="caution">
    <text evidence="1">The sequence shown here is derived from an EMBL/GenBank/DDBJ whole genome shotgun (WGS) entry which is preliminary data.</text>
</comment>
<feature type="non-terminal residue" evidence="1">
    <location>
        <position position="1"/>
    </location>
</feature>
<organism evidence="1 2">
    <name type="scientific">Myodes glareolus</name>
    <name type="common">Bank vole</name>
    <name type="synonym">Clethrionomys glareolus</name>
    <dbReference type="NCBI Taxonomy" id="447135"/>
    <lineage>
        <taxon>Eukaryota</taxon>
        <taxon>Metazoa</taxon>
        <taxon>Chordata</taxon>
        <taxon>Craniata</taxon>
        <taxon>Vertebrata</taxon>
        <taxon>Euteleostomi</taxon>
        <taxon>Mammalia</taxon>
        <taxon>Eutheria</taxon>
        <taxon>Euarchontoglires</taxon>
        <taxon>Glires</taxon>
        <taxon>Rodentia</taxon>
        <taxon>Myomorpha</taxon>
        <taxon>Muroidea</taxon>
        <taxon>Cricetidae</taxon>
        <taxon>Arvicolinae</taxon>
        <taxon>Myodes</taxon>
    </lineage>
</organism>
<protein>
    <submittedName>
        <fullName evidence="1">Uncharacterized protein</fullName>
    </submittedName>
</protein>
<accession>A0AAW0JE93</accession>